<comment type="subcellular location">
    <subcellularLocation>
        <location evidence="1">Nucleus</location>
    </subcellularLocation>
</comment>
<dbReference type="SMART" id="SM00066">
    <property type="entry name" value="GAL4"/>
    <property type="match status" value="1"/>
</dbReference>
<dbReference type="RefSeq" id="XP_062729878.1">
    <property type="nucleotide sequence ID" value="XM_062881214.1"/>
</dbReference>
<accession>A0ABR0FDA5</accession>
<dbReference type="CDD" id="cd12148">
    <property type="entry name" value="fungal_TF_MHR"/>
    <property type="match status" value="1"/>
</dbReference>
<dbReference type="InterPro" id="IPR007219">
    <property type="entry name" value="XnlR_reg_dom"/>
</dbReference>
<feature type="region of interest" description="Disordered" evidence="6">
    <location>
        <begin position="184"/>
        <end position="203"/>
    </location>
</feature>
<keyword evidence="4" id="KW-0804">Transcription</keyword>
<dbReference type="PROSITE" id="PS00463">
    <property type="entry name" value="ZN2_CY6_FUNGAL_1"/>
    <property type="match status" value="1"/>
</dbReference>
<keyword evidence="2" id="KW-0479">Metal-binding</keyword>
<dbReference type="PROSITE" id="PS50048">
    <property type="entry name" value="ZN2_CY6_FUNGAL_2"/>
    <property type="match status" value="1"/>
</dbReference>
<name>A0ABR0FDA5_9PEZI</name>
<evidence type="ECO:0000256" key="5">
    <source>
        <dbReference type="ARBA" id="ARBA00023242"/>
    </source>
</evidence>
<dbReference type="EMBL" id="JAFFGZ010000008">
    <property type="protein sequence ID" value="KAK4640902.1"/>
    <property type="molecule type" value="Genomic_DNA"/>
</dbReference>
<dbReference type="SUPFAM" id="SSF57701">
    <property type="entry name" value="Zn2/Cys6 DNA-binding domain"/>
    <property type="match status" value="1"/>
</dbReference>
<reference evidence="8 9" key="1">
    <citation type="journal article" date="2023" name="bioRxiv">
        <title>High-quality genome assemblies of four members of thePodospora anserinaspecies complex.</title>
        <authorList>
            <person name="Ament-Velasquez S.L."/>
            <person name="Vogan A.A."/>
            <person name="Wallerman O."/>
            <person name="Hartmann F."/>
            <person name="Gautier V."/>
            <person name="Silar P."/>
            <person name="Giraud T."/>
            <person name="Johannesson H."/>
        </authorList>
    </citation>
    <scope>NUCLEOTIDE SEQUENCE [LARGE SCALE GENOMIC DNA]</scope>
    <source>
        <strain evidence="8 9">CBS 112042</strain>
    </source>
</reference>
<gene>
    <name evidence="8" type="ORF">QC761_607830</name>
</gene>
<comment type="caution">
    <text evidence="8">The sequence shown here is derived from an EMBL/GenBank/DDBJ whole genome shotgun (WGS) entry which is preliminary data.</text>
</comment>
<feature type="region of interest" description="Disordered" evidence="6">
    <location>
        <begin position="69"/>
        <end position="168"/>
    </location>
</feature>
<feature type="region of interest" description="Disordered" evidence="6">
    <location>
        <begin position="1"/>
        <end position="32"/>
    </location>
</feature>
<feature type="compositionally biased region" description="Polar residues" evidence="6">
    <location>
        <begin position="188"/>
        <end position="197"/>
    </location>
</feature>
<dbReference type="Gene3D" id="4.10.240.10">
    <property type="entry name" value="Zn(2)-C6 fungal-type DNA-binding domain"/>
    <property type="match status" value="1"/>
</dbReference>
<dbReference type="Proteomes" id="UP001322138">
    <property type="component" value="Unassembled WGS sequence"/>
</dbReference>
<feature type="region of interest" description="Disordered" evidence="6">
    <location>
        <begin position="563"/>
        <end position="584"/>
    </location>
</feature>
<dbReference type="PANTHER" id="PTHR47338:SF10">
    <property type="entry name" value="TRANSCRIPTION FACTOR DOMAIN-CONTAINING PROTEIN-RELATED"/>
    <property type="match status" value="1"/>
</dbReference>
<keyword evidence="9" id="KW-1185">Reference proteome</keyword>
<dbReference type="InterPro" id="IPR050815">
    <property type="entry name" value="TF_fung"/>
</dbReference>
<feature type="compositionally biased region" description="Polar residues" evidence="6">
    <location>
        <begin position="127"/>
        <end position="136"/>
    </location>
</feature>
<evidence type="ECO:0000256" key="4">
    <source>
        <dbReference type="ARBA" id="ARBA00023163"/>
    </source>
</evidence>
<feature type="compositionally biased region" description="Polar residues" evidence="6">
    <location>
        <begin position="157"/>
        <end position="168"/>
    </location>
</feature>
<dbReference type="InterPro" id="IPR001138">
    <property type="entry name" value="Zn2Cys6_DnaBD"/>
</dbReference>
<feature type="domain" description="Zn(2)-C6 fungal-type" evidence="7">
    <location>
        <begin position="40"/>
        <end position="70"/>
    </location>
</feature>
<proteinExistence type="predicted"/>
<evidence type="ECO:0000259" key="7">
    <source>
        <dbReference type="PROSITE" id="PS50048"/>
    </source>
</evidence>
<dbReference type="InterPro" id="IPR036864">
    <property type="entry name" value="Zn2-C6_fun-type_DNA-bd_sf"/>
</dbReference>
<evidence type="ECO:0000256" key="2">
    <source>
        <dbReference type="ARBA" id="ARBA00022723"/>
    </source>
</evidence>
<dbReference type="GeneID" id="87900696"/>
<dbReference type="Pfam" id="PF04082">
    <property type="entry name" value="Fungal_trans"/>
    <property type="match status" value="1"/>
</dbReference>
<evidence type="ECO:0000256" key="6">
    <source>
        <dbReference type="SAM" id="MobiDB-lite"/>
    </source>
</evidence>
<protein>
    <recommendedName>
        <fullName evidence="7">Zn(2)-C6 fungal-type domain-containing protein</fullName>
    </recommendedName>
</protein>
<dbReference type="Pfam" id="PF00172">
    <property type="entry name" value="Zn_clus"/>
    <property type="match status" value="1"/>
</dbReference>
<sequence length="810" mass="90321">MPSSLRDQHYPRTMAEPQAHPNPQQETGPSLSDASAAKLACYACKRRKVKCDRQLPVCSLCQKLSGQCEYPTHAEKPGPKTGGPLQGNKRRRLDQASVSSSVSHGPSLNATGHRHTTSFELARRSSIAASSPTYSTSHDDSRTRADDDLHSRREVTSPLSTGESSVRIQPTSAPIFSRIMYPSHEAQTRPQSPSTVDASPGHQDNAIPITIQTVCDALRISRATYDVLMESYFTNMTSFTLFRPGSIEPKFAMMQFHSDAEALIAAMFSFSTRHCQDCEDCPSPTYFAKIAYSKLDESVDSYGDNPPPFWLLQAGVLVTFYQLTMSVRSRSWKKLGDCIRYSYDLHLHMVDANHDPVKDKNPVNIQRWSLMEERRRAWWAVWEMDVFASTIRRLPTAIDPEMNLTMLPVPDSCWFNDVYQESCFLAQDCSLRWKQLAQSGNQSAKAWFIVMNSLMRNTQRIVYPVGSALQSMNENHAETNQDELNIMANTLYCTVTSFPTSLVYQGETLDFRPKASAQSSPDGINPRQEHADKYSLHLMTQLCRFMIYHHKICARTPWLAHQKGSNDGGQGEGNNDPRDAQQANSEWSNYINASDEIVTVVRNSSRDHYKFVNPFLVNTLWFGAAAQCACKVFGPASFNKRLTISNLDLLKLTIDRYISFWGGMENLKGKLARIETALQSLMAGHGRPNEHPQDRRQQPQLLSHIRGSNGASINDLATVAMQRLPGVTGDAAVSSSPLLVNIPGIGPPPPPPNPWSTFEPTDVCGDFIHPGNFTTGLTPGGPNFYGHGDPMDFSPFGLEELLMASMMMDT</sequence>
<evidence type="ECO:0000256" key="3">
    <source>
        <dbReference type="ARBA" id="ARBA00023015"/>
    </source>
</evidence>
<evidence type="ECO:0000313" key="9">
    <source>
        <dbReference type="Proteomes" id="UP001322138"/>
    </source>
</evidence>
<dbReference type="PANTHER" id="PTHR47338">
    <property type="entry name" value="ZN(II)2CYS6 TRANSCRIPTION FACTOR (EUROFUNG)-RELATED"/>
    <property type="match status" value="1"/>
</dbReference>
<feature type="compositionally biased region" description="Basic and acidic residues" evidence="6">
    <location>
        <begin position="1"/>
        <end position="10"/>
    </location>
</feature>
<feature type="compositionally biased region" description="Basic and acidic residues" evidence="6">
    <location>
        <begin position="137"/>
        <end position="155"/>
    </location>
</feature>
<dbReference type="CDD" id="cd00067">
    <property type="entry name" value="GAL4"/>
    <property type="match status" value="1"/>
</dbReference>
<keyword evidence="3" id="KW-0805">Transcription regulation</keyword>
<evidence type="ECO:0000313" key="8">
    <source>
        <dbReference type="EMBL" id="KAK4640902.1"/>
    </source>
</evidence>
<keyword evidence="5" id="KW-0539">Nucleus</keyword>
<feature type="compositionally biased region" description="Polar residues" evidence="6">
    <location>
        <begin position="21"/>
        <end position="32"/>
    </location>
</feature>
<evidence type="ECO:0000256" key="1">
    <source>
        <dbReference type="ARBA" id="ARBA00004123"/>
    </source>
</evidence>
<organism evidence="8 9">
    <name type="scientific">Podospora bellae-mahoneyi</name>
    <dbReference type="NCBI Taxonomy" id="2093777"/>
    <lineage>
        <taxon>Eukaryota</taxon>
        <taxon>Fungi</taxon>
        <taxon>Dikarya</taxon>
        <taxon>Ascomycota</taxon>
        <taxon>Pezizomycotina</taxon>
        <taxon>Sordariomycetes</taxon>
        <taxon>Sordariomycetidae</taxon>
        <taxon>Sordariales</taxon>
        <taxon>Podosporaceae</taxon>
        <taxon>Podospora</taxon>
    </lineage>
</organism>